<protein>
    <submittedName>
        <fullName evidence="2">Uncharacterized protein</fullName>
    </submittedName>
</protein>
<feature type="transmembrane region" description="Helical" evidence="1">
    <location>
        <begin position="7"/>
        <end position="30"/>
    </location>
</feature>
<reference evidence="2 3" key="1">
    <citation type="submission" date="2016-04" db="EMBL/GenBank/DDBJ databases">
        <title>Draft genome sequence of freshwater magnetotactic bacteria Magnetospirillum marisnigri SP-1 and Magnetospirillum moscoviense BB-1.</title>
        <authorList>
            <person name="Koziaeva V."/>
            <person name="Dziuba M.V."/>
            <person name="Ivanov T.M."/>
            <person name="Kuznetsov B."/>
            <person name="Grouzdev D.S."/>
        </authorList>
    </citation>
    <scope>NUCLEOTIDE SEQUENCE [LARGE SCALE GENOMIC DNA]</scope>
    <source>
        <strain evidence="2 3">BB-1</strain>
    </source>
</reference>
<feature type="transmembrane region" description="Helical" evidence="1">
    <location>
        <begin position="42"/>
        <end position="69"/>
    </location>
</feature>
<dbReference type="RefSeq" id="WP_068503874.1">
    <property type="nucleotide sequence ID" value="NZ_LWQU01000177.1"/>
</dbReference>
<comment type="caution">
    <text evidence="2">The sequence shown here is derived from an EMBL/GenBank/DDBJ whole genome shotgun (WGS) entry which is preliminary data.</text>
</comment>
<gene>
    <name evidence="2" type="ORF">A6A05_16325</name>
</gene>
<dbReference type="Proteomes" id="UP000078543">
    <property type="component" value="Unassembled WGS sequence"/>
</dbReference>
<accession>A0A178MDD9</accession>
<evidence type="ECO:0000313" key="2">
    <source>
        <dbReference type="EMBL" id="OAN46157.1"/>
    </source>
</evidence>
<dbReference type="AlphaFoldDB" id="A0A178MDD9"/>
<organism evidence="2 3">
    <name type="scientific">Magnetospirillum moscoviense</name>
    <dbReference type="NCBI Taxonomy" id="1437059"/>
    <lineage>
        <taxon>Bacteria</taxon>
        <taxon>Pseudomonadati</taxon>
        <taxon>Pseudomonadota</taxon>
        <taxon>Alphaproteobacteria</taxon>
        <taxon>Rhodospirillales</taxon>
        <taxon>Rhodospirillaceae</taxon>
        <taxon>Magnetospirillum</taxon>
    </lineage>
</organism>
<proteinExistence type="predicted"/>
<evidence type="ECO:0000256" key="1">
    <source>
        <dbReference type="SAM" id="Phobius"/>
    </source>
</evidence>
<evidence type="ECO:0000313" key="3">
    <source>
        <dbReference type="Proteomes" id="UP000078543"/>
    </source>
</evidence>
<name>A0A178MDD9_9PROT</name>
<keyword evidence="1" id="KW-0812">Transmembrane</keyword>
<keyword evidence="3" id="KW-1185">Reference proteome</keyword>
<keyword evidence="1" id="KW-0472">Membrane</keyword>
<keyword evidence="1" id="KW-1133">Transmembrane helix</keyword>
<dbReference type="STRING" id="1437059.A6A05_16325"/>
<sequence>MKTLMHGFWVALFVAVVVCGFYGQGIYWFWRTRPEEAFPALAFLFAMTWWFAIAVSLIGQAGFDLGGLVDRLRFKFGRKPGFDAAGAVARDREIHQAGLQSLKELRREQSGKVSGEPTVGGFQ</sequence>
<dbReference type="EMBL" id="LWQU01000177">
    <property type="protein sequence ID" value="OAN46157.1"/>
    <property type="molecule type" value="Genomic_DNA"/>
</dbReference>